<keyword evidence="2" id="KW-1185">Reference proteome</keyword>
<keyword evidence="1" id="KW-0808">Transferase</keyword>
<dbReference type="GO" id="GO:0032259">
    <property type="term" value="P:methylation"/>
    <property type="evidence" value="ECO:0007669"/>
    <property type="project" value="UniProtKB-KW"/>
</dbReference>
<dbReference type="Proteomes" id="UP000612893">
    <property type="component" value="Unassembled WGS sequence"/>
</dbReference>
<gene>
    <name evidence="1" type="ORF">JF922_19245</name>
</gene>
<protein>
    <submittedName>
        <fullName evidence="1">SAM-dependent methyltransferase</fullName>
    </submittedName>
</protein>
<name>A0A934KDJ7_9BACT</name>
<dbReference type="EMBL" id="JAEKNR010000191">
    <property type="protein sequence ID" value="MBJ7600195.1"/>
    <property type="molecule type" value="Genomic_DNA"/>
</dbReference>
<reference evidence="1" key="1">
    <citation type="submission" date="2020-10" db="EMBL/GenBank/DDBJ databases">
        <title>Ca. Dormibacterota MAGs.</title>
        <authorList>
            <person name="Montgomery K."/>
        </authorList>
    </citation>
    <scope>NUCLEOTIDE SEQUENCE [LARGE SCALE GENOMIC DNA]</scope>
    <source>
        <strain evidence="1">SC8812_S17_10</strain>
    </source>
</reference>
<feature type="non-terminal residue" evidence="1">
    <location>
        <position position="53"/>
    </location>
</feature>
<dbReference type="AlphaFoldDB" id="A0A934KDJ7"/>
<evidence type="ECO:0000313" key="1">
    <source>
        <dbReference type="EMBL" id="MBJ7600195.1"/>
    </source>
</evidence>
<evidence type="ECO:0000313" key="2">
    <source>
        <dbReference type="Proteomes" id="UP000612893"/>
    </source>
</evidence>
<accession>A0A934KDJ7</accession>
<proteinExistence type="predicted"/>
<keyword evidence="1" id="KW-0489">Methyltransferase</keyword>
<dbReference type="InterPro" id="IPR029063">
    <property type="entry name" value="SAM-dependent_MTases_sf"/>
</dbReference>
<dbReference type="SUPFAM" id="SSF53335">
    <property type="entry name" value="S-adenosyl-L-methionine-dependent methyltransferases"/>
    <property type="match status" value="1"/>
</dbReference>
<dbReference type="GO" id="GO:0008168">
    <property type="term" value="F:methyltransferase activity"/>
    <property type="evidence" value="ECO:0007669"/>
    <property type="project" value="UniProtKB-KW"/>
</dbReference>
<sequence length="53" mass="5978">MSVMTRTYWQDAAADEAMQDEHGFIWRAMLETIDIDLAGKRVLDAGCNRGGFL</sequence>
<organism evidence="1 2">
    <name type="scientific">Candidatus Nephthysia bennettiae</name>
    <dbReference type="NCBI Taxonomy" id="3127016"/>
    <lineage>
        <taxon>Bacteria</taxon>
        <taxon>Bacillati</taxon>
        <taxon>Candidatus Dormiibacterota</taxon>
        <taxon>Candidatus Dormibacteria</taxon>
        <taxon>Candidatus Dormibacterales</taxon>
        <taxon>Candidatus Dormibacteraceae</taxon>
        <taxon>Candidatus Nephthysia</taxon>
    </lineage>
</organism>
<comment type="caution">
    <text evidence="1">The sequence shown here is derived from an EMBL/GenBank/DDBJ whole genome shotgun (WGS) entry which is preliminary data.</text>
</comment>